<protein>
    <submittedName>
        <fullName evidence="1">Trypsin-like peptidase domain-containing protein</fullName>
    </submittedName>
</protein>
<organism evidence="1 2">
    <name type="scientific">Brevundimonas vitisensis</name>
    <dbReference type="NCBI Taxonomy" id="2800818"/>
    <lineage>
        <taxon>Bacteria</taxon>
        <taxon>Pseudomonadati</taxon>
        <taxon>Pseudomonadota</taxon>
        <taxon>Alphaproteobacteria</taxon>
        <taxon>Caulobacterales</taxon>
        <taxon>Caulobacteraceae</taxon>
        <taxon>Brevundimonas</taxon>
    </lineage>
</organism>
<dbReference type="EMBL" id="CP067977">
    <property type="protein sequence ID" value="QQQ17484.1"/>
    <property type="molecule type" value="Genomic_DNA"/>
</dbReference>
<dbReference type="SUPFAM" id="SSF50494">
    <property type="entry name" value="Trypsin-like serine proteases"/>
    <property type="match status" value="1"/>
</dbReference>
<name>A0ABX7BIV2_9CAUL</name>
<evidence type="ECO:0000313" key="1">
    <source>
        <dbReference type="EMBL" id="QQQ17484.1"/>
    </source>
</evidence>
<sequence length="276" mass="29193">MGGFRPPDWMIYGVLVGALVIWSISSQEKADAPPAPPPPDEVEGALLGPITPFDPAMTVNAPDIPFQPASGTAFSIAGEGRWVTARHVVEGCRRPALVVGGGRAVAADVRLAPRADVAVLLTEGGPAAMPLAIDRPLRRGQRAFHPGFPQGSAGEVTSRLLGRETFKVRGRGERDEPVLAWAEVGRTATLRGTLSGLSGAPALDRQGRVVGVTIAEAPRRGRIYTTAPDTFGPAVRGLQRPDEPLLGQPITVENYGRVSDDLRRDLRVAQVVCLSV</sequence>
<dbReference type="RefSeq" id="WP_201101858.1">
    <property type="nucleotide sequence ID" value="NZ_CP067977.1"/>
</dbReference>
<reference evidence="1 2" key="1">
    <citation type="submission" date="2021-01" db="EMBL/GenBank/DDBJ databases">
        <title>Brevundimonas vitis sp. nov., an bacterium isolated from grape (Vitis vinifera).</title>
        <authorList>
            <person name="Jiang L."/>
            <person name="Lee J."/>
        </authorList>
    </citation>
    <scope>NUCLEOTIDE SEQUENCE [LARGE SCALE GENOMIC DNA]</scope>
    <source>
        <strain evidence="1 2">GRTSA-9</strain>
    </source>
</reference>
<evidence type="ECO:0000313" key="2">
    <source>
        <dbReference type="Proteomes" id="UP000595448"/>
    </source>
</evidence>
<dbReference type="Pfam" id="PF13365">
    <property type="entry name" value="Trypsin_2"/>
    <property type="match status" value="1"/>
</dbReference>
<keyword evidence="2" id="KW-1185">Reference proteome</keyword>
<proteinExistence type="predicted"/>
<dbReference type="Proteomes" id="UP000595448">
    <property type="component" value="Chromosome"/>
</dbReference>
<gene>
    <name evidence="1" type="ORF">JIP62_08950</name>
</gene>
<accession>A0ABX7BIV2</accession>
<dbReference type="InterPro" id="IPR009003">
    <property type="entry name" value="Peptidase_S1_PA"/>
</dbReference>
<dbReference type="Gene3D" id="2.40.10.120">
    <property type="match status" value="1"/>
</dbReference>